<proteinExistence type="predicted"/>
<evidence type="ECO:0000259" key="2">
    <source>
        <dbReference type="Pfam" id="PF14479"/>
    </source>
</evidence>
<keyword evidence="4" id="KW-1185">Reference proteome</keyword>
<feature type="compositionally biased region" description="Basic and acidic residues" evidence="1">
    <location>
        <begin position="279"/>
        <end position="324"/>
    </location>
</feature>
<sequence>MSGSASIVTSLPGLFMACIQCFEIIQYGRTLETERDTLVLRLHYIGLMLSRWGASKGIVGTINPETIDAQLDECRPFLQAIITRFDDAKRKSEKYELNKQQQQQGQPPETHNVLQLEEATESAGSSFRTATKNLMHKYATKYDNAVTRTKWAIYERKVLENLVSNLRSDVDDLIELFPERVARPMDELIVEEVQELDDTVLPVMQQISHVEEDTAMEQEATAEIKKREGQGHTFENFNIKGQDGLRFRAGHEFGYGATPSGPRSSFNNFKVRGSGQVDAGDKWHGKPAEKPRDENLPEKSRDENLPEKSRDENLPEKPRDENEG</sequence>
<evidence type="ECO:0000313" key="3">
    <source>
        <dbReference type="EMBL" id="KAL1600749.1"/>
    </source>
</evidence>
<comment type="caution">
    <text evidence="3">The sequence shown here is derived from an EMBL/GenBank/DDBJ whole genome shotgun (WGS) entry which is preliminary data.</text>
</comment>
<organism evidence="3 4">
    <name type="scientific">Paraconiothyrium brasiliense</name>
    <dbReference type="NCBI Taxonomy" id="300254"/>
    <lineage>
        <taxon>Eukaryota</taxon>
        <taxon>Fungi</taxon>
        <taxon>Dikarya</taxon>
        <taxon>Ascomycota</taxon>
        <taxon>Pezizomycotina</taxon>
        <taxon>Dothideomycetes</taxon>
        <taxon>Pleosporomycetidae</taxon>
        <taxon>Pleosporales</taxon>
        <taxon>Massarineae</taxon>
        <taxon>Didymosphaeriaceae</taxon>
        <taxon>Paraconiothyrium</taxon>
    </lineage>
</organism>
<evidence type="ECO:0000256" key="1">
    <source>
        <dbReference type="SAM" id="MobiDB-lite"/>
    </source>
</evidence>
<dbReference type="Gene3D" id="1.20.120.1020">
    <property type="entry name" value="Prion-inhibition and propagation, HeLo domain"/>
    <property type="match status" value="1"/>
</dbReference>
<feature type="domain" description="Prion-inhibition and propagation HeLo" evidence="2">
    <location>
        <begin position="8"/>
        <end position="198"/>
    </location>
</feature>
<feature type="region of interest" description="Disordered" evidence="1">
    <location>
        <begin position="255"/>
        <end position="324"/>
    </location>
</feature>
<dbReference type="Pfam" id="PF14479">
    <property type="entry name" value="HeLo"/>
    <property type="match status" value="1"/>
</dbReference>
<gene>
    <name evidence="3" type="ORF">SLS60_007137</name>
</gene>
<dbReference type="Proteomes" id="UP001521785">
    <property type="component" value="Unassembled WGS sequence"/>
</dbReference>
<protein>
    <recommendedName>
        <fullName evidence="2">Prion-inhibition and propagation HeLo domain-containing protein</fullName>
    </recommendedName>
</protein>
<reference evidence="3 4" key="1">
    <citation type="submission" date="2024-02" db="EMBL/GenBank/DDBJ databases">
        <title>De novo assembly and annotation of 12 fungi associated with fruit tree decline syndrome in Ontario, Canada.</title>
        <authorList>
            <person name="Sulman M."/>
            <person name="Ellouze W."/>
            <person name="Ilyukhin E."/>
        </authorList>
    </citation>
    <scope>NUCLEOTIDE SEQUENCE [LARGE SCALE GENOMIC DNA]</scope>
    <source>
        <strain evidence="3 4">M42-189</strain>
    </source>
</reference>
<dbReference type="InterPro" id="IPR038305">
    <property type="entry name" value="HeLo_sf"/>
</dbReference>
<dbReference type="InterPro" id="IPR029498">
    <property type="entry name" value="HeLo_dom"/>
</dbReference>
<accession>A0ABR3R9B3</accession>
<dbReference type="EMBL" id="JAKJXO020000009">
    <property type="protein sequence ID" value="KAL1600749.1"/>
    <property type="molecule type" value="Genomic_DNA"/>
</dbReference>
<evidence type="ECO:0000313" key="4">
    <source>
        <dbReference type="Proteomes" id="UP001521785"/>
    </source>
</evidence>
<name>A0ABR3R9B3_9PLEO</name>